<reference evidence="1" key="1">
    <citation type="journal article" date="2020" name="Nature">
        <title>Giant virus diversity and host interactions through global metagenomics.</title>
        <authorList>
            <person name="Schulz F."/>
            <person name="Roux S."/>
            <person name="Paez-Espino D."/>
            <person name="Jungbluth S."/>
            <person name="Walsh D.A."/>
            <person name="Denef V.J."/>
            <person name="McMahon K.D."/>
            <person name="Konstantinidis K.T."/>
            <person name="Eloe-Fadrosh E.A."/>
            <person name="Kyrpides N.C."/>
            <person name="Woyke T."/>
        </authorList>
    </citation>
    <scope>NUCLEOTIDE SEQUENCE</scope>
    <source>
        <strain evidence="1">GVMAG-S-ERX555967-131</strain>
    </source>
</reference>
<dbReference type="AlphaFoldDB" id="A0A6C0F5F0"/>
<name>A0A6C0F5F0_9ZZZZ</name>
<organism evidence="1">
    <name type="scientific">viral metagenome</name>
    <dbReference type="NCBI Taxonomy" id="1070528"/>
    <lineage>
        <taxon>unclassified sequences</taxon>
        <taxon>metagenomes</taxon>
        <taxon>organismal metagenomes</taxon>
    </lineage>
</organism>
<proteinExistence type="predicted"/>
<dbReference type="EMBL" id="MN738789">
    <property type="protein sequence ID" value="QHT36976.1"/>
    <property type="molecule type" value="Genomic_DNA"/>
</dbReference>
<sequence length="382" mass="45145">MNELDLLCYSASYPDVYKECGIDLHKLECNYYTNGIPNNMMITFNPLMWIATNASLIFERSDCKKIVKHSYTPVCVVIDKKPIIKNNWITNECLINITRLALDYDLSMKSEFDTKLYYNTYYEKINHFIELYCNSHNNNDINVNTLIFYVCYGYWNDINLKPVDSLSFICSYPNLIRDVGVNSDIGAFHFYNNSNKIIFDPYVYVATNYNISDLVKGCVDSIGNIDKDRACKHYIRHGFHEKLAIDDFNHWEYLANNHNRIRKILKKTNDKKHIDYDIVYITKRIVAKDYIKRIKKVKHDVFSSTKFVKMYIDDDETVNKDKQLSIQNASKYFVRYYVLSEKVRYEVTMLNKIILFLQGRLVDSARQIPFNASRYIIENKCI</sequence>
<evidence type="ECO:0000313" key="1">
    <source>
        <dbReference type="EMBL" id="QHT36976.1"/>
    </source>
</evidence>
<protein>
    <submittedName>
        <fullName evidence="1">Uncharacterized protein</fullName>
    </submittedName>
</protein>
<accession>A0A6C0F5F0</accession>